<dbReference type="EMBL" id="MSKL01000001">
    <property type="protein sequence ID" value="OLO51378.1"/>
    <property type="molecule type" value="Genomic_DNA"/>
</dbReference>
<reference evidence="2 3" key="1">
    <citation type="submission" date="2016-12" db="EMBL/GenBank/DDBJ databases">
        <title>Genomic comparison of strains in the 'Actinomyces naeslundii' group.</title>
        <authorList>
            <person name="Mughal S.R."/>
            <person name="Do T."/>
            <person name="Gilbert S.C."/>
            <person name="Witherden E.A."/>
            <person name="Didelot X."/>
            <person name="Beighton D."/>
        </authorList>
    </citation>
    <scope>NUCLEOTIDE SEQUENCE [LARGE SCALE GENOMIC DNA]</scope>
    <source>
        <strain evidence="2 3">P6N</strain>
    </source>
</reference>
<dbReference type="AlphaFoldDB" id="A0A1Q8VTI9"/>
<sequence length="74" mass="7542">MVGPIGVKAAARDVIGGITAAYPALRAGVPLGTARRGCYAGAVSRADRTTPLTAPAPDLRLRSQQEPAVHDPPP</sequence>
<gene>
    <name evidence="2" type="ORF">BKH28_00210</name>
</gene>
<comment type="caution">
    <text evidence="2">The sequence shown here is derived from an EMBL/GenBank/DDBJ whole genome shotgun (WGS) entry which is preliminary data.</text>
</comment>
<protein>
    <submittedName>
        <fullName evidence="2">Anti-sigma factor</fullName>
    </submittedName>
</protein>
<evidence type="ECO:0000313" key="3">
    <source>
        <dbReference type="Proteomes" id="UP000186394"/>
    </source>
</evidence>
<evidence type="ECO:0000256" key="1">
    <source>
        <dbReference type="SAM" id="MobiDB-lite"/>
    </source>
</evidence>
<feature type="region of interest" description="Disordered" evidence="1">
    <location>
        <begin position="45"/>
        <end position="74"/>
    </location>
</feature>
<dbReference type="Proteomes" id="UP000186394">
    <property type="component" value="Unassembled WGS sequence"/>
</dbReference>
<dbReference type="OrthoDB" id="3259932at2"/>
<name>A0A1Q8VTI9_9ACTO</name>
<accession>A0A1Q8VTI9</accession>
<proteinExistence type="predicted"/>
<organism evidence="2 3">
    <name type="scientific">Actinomyces oris</name>
    <dbReference type="NCBI Taxonomy" id="544580"/>
    <lineage>
        <taxon>Bacteria</taxon>
        <taxon>Bacillati</taxon>
        <taxon>Actinomycetota</taxon>
        <taxon>Actinomycetes</taxon>
        <taxon>Actinomycetales</taxon>
        <taxon>Actinomycetaceae</taxon>
        <taxon>Actinomyces</taxon>
    </lineage>
</organism>
<evidence type="ECO:0000313" key="2">
    <source>
        <dbReference type="EMBL" id="OLO51378.1"/>
    </source>
</evidence>